<keyword evidence="1" id="KW-1133">Transmembrane helix</keyword>
<reference evidence="2" key="1">
    <citation type="submission" date="2023-03" db="EMBL/GenBank/DDBJ databases">
        <title>Complete genome of Cladonia borealis.</title>
        <authorList>
            <person name="Park H."/>
        </authorList>
    </citation>
    <scope>NUCLEOTIDE SEQUENCE</scope>
    <source>
        <strain evidence="2">ANT050790</strain>
    </source>
</reference>
<accession>A0AA39QWL3</accession>
<sequence>MDFPPSNRITKERDIDVRSIVLELPPAPAALVLVGLAFATLSALSAAAFLLIAVFGPPGGDKFRPLLTPAEAGGELGEDGLGED</sequence>
<keyword evidence="3" id="KW-1185">Reference proteome</keyword>
<keyword evidence="1" id="KW-0812">Transmembrane</keyword>
<organism evidence="2 3">
    <name type="scientific">Cladonia borealis</name>
    <dbReference type="NCBI Taxonomy" id="184061"/>
    <lineage>
        <taxon>Eukaryota</taxon>
        <taxon>Fungi</taxon>
        <taxon>Dikarya</taxon>
        <taxon>Ascomycota</taxon>
        <taxon>Pezizomycotina</taxon>
        <taxon>Lecanoromycetes</taxon>
        <taxon>OSLEUM clade</taxon>
        <taxon>Lecanoromycetidae</taxon>
        <taxon>Lecanorales</taxon>
        <taxon>Lecanorineae</taxon>
        <taxon>Cladoniaceae</taxon>
        <taxon>Cladonia</taxon>
    </lineage>
</organism>
<proteinExistence type="predicted"/>
<dbReference type="Proteomes" id="UP001166286">
    <property type="component" value="Unassembled WGS sequence"/>
</dbReference>
<gene>
    <name evidence="2" type="ORF">JMJ35_008552</name>
</gene>
<comment type="caution">
    <text evidence="2">The sequence shown here is derived from an EMBL/GenBank/DDBJ whole genome shotgun (WGS) entry which is preliminary data.</text>
</comment>
<protein>
    <submittedName>
        <fullName evidence="2">Uncharacterized protein</fullName>
    </submittedName>
</protein>
<evidence type="ECO:0000313" key="3">
    <source>
        <dbReference type="Proteomes" id="UP001166286"/>
    </source>
</evidence>
<feature type="transmembrane region" description="Helical" evidence="1">
    <location>
        <begin position="29"/>
        <end position="55"/>
    </location>
</feature>
<name>A0AA39QWL3_9LECA</name>
<evidence type="ECO:0000313" key="2">
    <source>
        <dbReference type="EMBL" id="KAK0509181.1"/>
    </source>
</evidence>
<dbReference type="EMBL" id="JAFEKC020000019">
    <property type="protein sequence ID" value="KAK0509181.1"/>
    <property type="molecule type" value="Genomic_DNA"/>
</dbReference>
<evidence type="ECO:0000256" key="1">
    <source>
        <dbReference type="SAM" id="Phobius"/>
    </source>
</evidence>
<dbReference type="AlphaFoldDB" id="A0AA39QWL3"/>
<keyword evidence="1" id="KW-0472">Membrane</keyword>